<keyword evidence="1" id="KW-0472">Membrane</keyword>
<keyword evidence="1" id="KW-0812">Transmembrane</keyword>
<evidence type="ECO:0000313" key="3">
    <source>
        <dbReference type="Proteomes" id="UP000292884"/>
    </source>
</evidence>
<reference evidence="2 3" key="1">
    <citation type="submission" date="2019-02" db="EMBL/GenBank/DDBJ databases">
        <title>Pedobacter sp. RP-1-13 sp. nov., isolated from Arctic soil.</title>
        <authorList>
            <person name="Dahal R.H."/>
        </authorList>
    </citation>
    <scope>NUCLEOTIDE SEQUENCE [LARGE SCALE GENOMIC DNA]</scope>
    <source>
        <strain evidence="2 3">RP-1-13</strain>
    </source>
</reference>
<dbReference type="Proteomes" id="UP000292884">
    <property type="component" value="Unassembled WGS sequence"/>
</dbReference>
<proteinExistence type="predicted"/>
<feature type="transmembrane region" description="Helical" evidence="1">
    <location>
        <begin position="9"/>
        <end position="28"/>
    </location>
</feature>
<dbReference type="EMBL" id="SJSK01000001">
    <property type="protein sequence ID" value="TCC94301.1"/>
    <property type="molecule type" value="Genomic_DNA"/>
</dbReference>
<keyword evidence="3" id="KW-1185">Reference proteome</keyword>
<gene>
    <name evidence="2" type="ORF">EZ428_05865</name>
</gene>
<sequence length="104" mass="11729">MIKSSIRQLCYVMLITLTFLSFGTYVLLENFKAKTENVSNDVSEENAESSKETSKELTNSYLFEKALNLAYLNCSSIKEFPLLEIKVSSFSVKPSTPPPDLFES</sequence>
<dbReference type="RefSeq" id="WP_131552162.1">
    <property type="nucleotide sequence ID" value="NZ_SJSK01000001.1"/>
</dbReference>
<evidence type="ECO:0000256" key="1">
    <source>
        <dbReference type="SAM" id="Phobius"/>
    </source>
</evidence>
<protein>
    <submittedName>
        <fullName evidence="2">Uncharacterized protein</fullName>
    </submittedName>
</protein>
<comment type="caution">
    <text evidence="2">The sequence shown here is derived from an EMBL/GenBank/DDBJ whole genome shotgun (WGS) entry which is preliminary data.</text>
</comment>
<evidence type="ECO:0000313" key="2">
    <source>
        <dbReference type="EMBL" id="TCC94301.1"/>
    </source>
</evidence>
<name>A0A4R0N382_9SPHI</name>
<dbReference type="AlphaFoldDB" id="A0A4R0N382"/>
<organism evidence="2 3">
    <name type="scientific">Pedobacter frigiditerrae</name>
    <dbReference type="NCBI Taxonomy" id="2530452"/>
    <lineage>
        <taxon>Bacteria</taxon>
        <taxon>Pseudomonadati</taxon>
        <taxon>Bacteroidota</taxon>
        <taxon>Sphingobacteriia</taxon>
        <taxon>Sphingobacteriales</taxon>
        <taxon>Sphingobacteriaceae</taxon>
        <taxon>Pedobacter</taxon>
    </lineage>
</organism>
<accession>A0A4R0N382</accession>
<keyword evidence="1" id="KW-1133">Transmembrane helix</keyword>